<dbReference type="SUPFAM" id="SSF51126">
    <property type="entry name" value="Pectin lyase-like"/>
    <property type="match status" value="2"/>
</dbReference>
<feature type="domain" description="SLH" evidence="5">
    <location>
        <begin position="848"/>
        <end position="915"/>
    </location>
</feature>
<dbReference type="Pfam" id="PF18998">
    <property type="entry name" value="Flg_new_2"/>
    <property type="match status" value="1"/>
</dbReference>
<sequence>MKKRILACLLMMCMLVTMLPATAFAAEYPAVSDNQTTSEIPQNEQGQDADTTGAEESDAGDAVFWNPYDGSDDQDGSSENTAVKTLGKAQELLAQRGLKLIYLTNAYTVTEKESWDLAGATIQRYGIGGAMIIMEDTDSSLTLANVVLDGAQAGTSSLDSYEPIIKAINGGTVVLNRGAVLENNRSSLWGAGIYGRAGFALTMNDGAVIRNNTTTGAHYGGGVMIGDANSSFTMNGGEISGNTANRGGGVAVIAASMTMSGGTISNNKTYGTLPQSNPIDGYAGGLYIADYHSQSTPGGNEDYGPAPATFTMTGGSITRNTGMSYGGGILAMPQGYPKKDVTLNIQGGEISNNEVTGGSGGGIAMFYETSHLKMSGGEIKDNSASTGSGYGGGIILYTVTGAENVVISGGTISGNKAWRGGGVALFAGSKATMSGGSVMKNQSVGFLGNGGGFFLGGTLNLTGGEISGNTAQDTLGSGKVPYSNGFVVNNTNLGSGSLNLSGDAKIAPADDVAILLESASTMDASNNKYINVDGRFTGATQAAPVSVTSVLNYSASYNVEPITVPGTRLVVFEEAAGGEEGSKEASDGKWFVPSTAMLEANPKLYIAQSEKEKTWQTYREYDSAPFSVSYQYTGAIPDNAPAVPADEQHWYLNSVTIAEQPSLDGYDFSGWKIQSPAGIEITNGTFTMPNNNVTLVGSWIPKAKNHTVTFLPGAHGTLSGTDSYTVLSGSAFGTGARTVPNVNEDHNYDFTGWLGSDGKTYTSSQILELIIVCDMTFTAQYKRESSGGGGGGTTYYILHYESNGGTEYKDERYSKNTVVKLDKVPTREGYTFTGWYADKELTDRITSIKMTSDKTVYAGWEPTGVPEWLNGDDHFAYVIGYTDGTVRPLSNISRAEVAAIFFRLLNEDIREENLTSANTFTDVNDGMWCNMSISTIAKLGIVKGRTAERFDPNAPITRAEFAAICARFDTSKRDGDSNFTDISGHWAEAEIERAASLGWIMGYTDGTFRPENYITRAEAMTMINRVLNRLPEDEDDLLDGMNVWPDNKPGDWYYLAVQEATNSHDFTRKGDVYERWTKLNADPDWSQYQ</sequence>
<dbReference type="Proteomes" id="UP000434475">
    <property type="component" value="Unassembled WGS sequence"/>
</dbReference>
<feature type="compositionally biased region" description="Polar residues" evidence="3">
    <location>
        <begin position="35"/>
        <end position="50"/>
    </location>
</feature>
<keyword evidence="2" id="KW-0677">Repeat</keyword>
<dbReference type="InterPro" id="IPR042229">
    <property type="entry name" value="Listeria/Bacterioides_rpt_sf"/>
</dbReference>
<feature type="region of interest" description="Disordered" evidence="3">
    <location>
        <begin position="35"/>
        <end position="80"/>
    </location>
</feature>
<dbReference type="GO" id="GO:0030313">
    <property type="term" value="C:cell envelope"/>
    <property type="evidence" value="ECO:0007669"/>
    <property type="project" value="UniProtKB-SubCell"/>
</dbReference>
<organism evidence="6 7">
    <name type="scientific">Flavonifractor plautii</name>
    <name type="common">Fusobacterium plautii</name>
    <dbReference type="NCBI Taxonomy" id="292800"/>
    <lineage>
        <taxon>Bacteria</taxon>
        <taxon>Bacillati</taxon>
        <taxon>Bacillota</taxon>
        <taxon>Clostridia</taxon>
        <taxon>Eubacteriales</taxon>
        <taxon>Oscillospiraceae</taxon>
        <taxon>Flavonifractor</taxon>
    </lineage>
</organism>
<evidence type="ECO:0000256" key="3">
    <source>
        <dbReference type="SAM" id="MobiDB-lite"/>
    </source>
</evidence>
<comment type="subcellular location">
    <subcellularLocation>
        <location evidence="1">Cell envelope</location>
    </subcellularLocation>
</comment>
<dbReference type="NCBIfam" id="TIGR02543">
    <property type="entry name" value="List_Bact_rpt"/>
    <property type="match status" value="1"/>
</dbReference>
<proteinExistence type="predicted"/>
<evidence type="ECO:0000259" key="5">
    <source>
        <dbReference type="PROSITE" id="PS51272"/>
    </source>
</evidence>
<keyword evidence="4" id="KW-0732">Signal</keyword>
<feature type="domain" description="SLH" evidence="5">
    <location>
        <begin position="916"/>
        <end position="973"/>
    </location>
</feature>
<dbReference type="InterPro" id="IPR051465">
    <property type="entry name" value="Cell_Envelope_Struct_Comp"/>
</dbReference>
<dbReference type="PANTHER" id="PTHR43308">
    <property type="entry name" value="OUTER MEMBRANE PROTEIN ALPHA-RELATED"/>
    <property type="match status" value="1"/>
</dbReference>
<comment type="caution">
    <text evidence="6">The sequence shown here is derived from an EMBL/GenBank/DDBJ whole genome shotgun (WGS) entry which is preliminary data.</text>
</comment>
<evidence type="ECO:0000256" key="1">
    <source>
        <dbReference type="ARBA" id="ARBA00004196"/>
    </source>
</evidence>
<evidence type="ECO:0000313" key="7">
    <source>
        <dbReference type="Proteomes" id="UP000434475"/>
    </source>
</evidence>
<evidence type="ECO:0000256" key="4">
    <source>
        <dbReference type="SAM" id="SignalP"/>
    </source>
</evidence>
<evidence type="ECO:0000256" key="2">
    <source>
        <dbReference type="ARBA" id="ARBA00022737"/>
    </source>
</evidence>
<gene>
    <name evidence="6" type="ORF">GKE97_25080</name>
</gene>
<dbReference type="InterPro" id="IPR006626">
    <property type="entry name" value="PbH1"/>
</dbReference>
<reference evidence="6 7" key="1">
    <citation type="journal article" date="2019" name="Nat. Med.">
        <title>A library of human gut bacterial isolates paired with longitudinal multiomics data enables mechanistic microbiome research.</title>
        <authorList>
            <person name="Poyet M."/>
            <person name="Groussin M."/>
            <person name="Gibbons S.M."/>
            <person name="Avila-Pacheco J."/>
            <person name="Jiang X."/>
            <person name="Kearney S.M."/>
            <person name="Perrotta A.R."/>
            <person name="Berdy B."/>
            <person name="Zhao S."/>
            <person name="Lieberman T.D."/>
            <person name="Swanson P.K."/>
            <person name="Smith M."/>
            <person name="Roesemann S."/>
            <person name="Alexander J.E."/>
            <person name="Rich S.A."/>
            <person name="Livny J."/>
            <person name="Vlamakis H."/>
            <person name="Clish C."/>
            <person name="Bullock K."/>
            <person name="Deik A."/>
            <person name="Scott J."/>
            <person name="Pierce K.A."/>
            <person name="Xavier R.J."/>
            <person name="Alm E.J."/>
        </authorList>
    </citation>
    <scope>NUCLEOTIDE SEQUENCE [LARGE SCALE GENOMIC DNA]</scope>
    <source>
        <strain evidence="6 7">BIOML-A2</strain>
    </source>
</reference>
<dbReference type="AlphaFoldDB" id="A0A174NFH0"/>
<feature type="chain" id="PRO_5043568111" description="SLH domain-containing protein" evidence="4">
    <location>
        <begin position="26"/>
        <end position="1089"/>
    </location>
</feature>
<dbReference type="Gene3D" id="2.60.40.4270">
    <property type="entry name" value="Listeria-Bacteroides repeat domain"/>
    <property type="match status" value="2"/>
</dbReference>
<dbReference type="SMART" id="SM00710">
    <property type="entry name" value="PbH1"/>
    <property type="match status" value="6"/>
</dbReference>
<feature type="signal peptide" evidence="4">
    <location>
        <begin position="1"/>
        <end position="25"/>
    </location>
</feature>
<dbReference type="EMBL" id="WKPR01000051">
    <property type="protein sequence ID" value="MSB22735.1"/>
    <property type="molecule type" value="Genomic_DNA"/>
</dbReference>
<dbReference type="RefSeq" id="WP_055270246.1">
    <property type="nucleotide sequence ID" value="NZ_JADMVA010000020.1"/>
</dbReference>
<dbReference type="InterPro" id="IPR013378">
    <property type="entry name" value="InlB-like_B-rpt"/>
</dbReference>
<feature type="domain" description="SLH" evidence="5">
    <location>
        <begin position="974"/>
        <end position="1037"/>
    </location>
</feature>
<name>A0A174NFH0_FLAPL</name>
<evidence type="ECO:0000313" key="6">
    <source>
        <dbReference type="EMBL" id="MSB22735.1"/>
    </source>
</evidence>
<dbReference type="PROSITE" id="PS51272">
    <property type="entry name" value="SLH"/>
    <property type="match status" value="3"/>
</dbReference>
<protein>
    <recommendedName>
        <fullName evidence="5">SLH domain-containing protein</fullName>
    </recommendedName>
</protein>
<dbReference type="InterPro" id="IPR001119">
    <property type="entry name" value="SLH_dom"/>
</dbReference>
<dbReference type="InterPro" id="IPR044060">
    <property type="entry name" value="Bacterial_rp_domain"/>
</dbReference>
<dbReference type="Pfam" id="PF00395">
    <property type="entry name" value="SLH"/>
    <property type="match status" value="2"/>
</dbReference>
<accession>A0A174NFH0</accession>
<dbReference type="InterPro" id="IPR011050">
    <property type="entry name" value="Pectin_lyase_fold/virulence"/>
</dbReference>
<dbReference type="Pfam" id="PF09479">
    <property type="entry name" value="Flg_new"/>
    <property type="match status" value="2"/>
</dbReference>